<evidence type="ECO:0000313" key="2">
    <source>
        <dbReference type="Proteomes" id="UP001049176"/>
    </source>
</evidence>
<keyword evidence="2" id="KW-1185">Reference proteome</keyword>
<dbReference type="OrthoDB" id="3365698at2759"/>
<dbReference type="AlphaFoldDB" id="A0A9P7UP91"/>
<dbReference type="RefSeq" id="XP_043005483.1">
    <property type="nucleotide sequence ID" value="XM_043155701.1"/>
</dbReference>
<gene>
    <name evidence="1" type="ORF">E1B28_010726</name>
</gene>
<dbReference type="EMBL" id="CM032187">
    <property type="protein sequence ID" value="KAG7089013.1"/>
    <property type="molecule type" value="Genomic_DNA"/>
</dbReference>
<comment type="caution">
    <text evidence="1">The sequence shown here is derived from an EMBL/GenBank/DDBJ whole genome shotgun (WGS) entry which is preliminary data.</text>
</comment>
<reference evidence="1" key="1">
    <citation type="journal article" date="2021" name="Genome Biol. Evol.">
        <title>The assembled and annotated genome of the fairy-ring fungus Marasmius oreades.</title>
        <authorList>
            <person name="Hiltunen M."/>
            <person name="Ament-Velasquez S.L."/>
            <person name="Johannesson H."/>
        </authorList>
    </citation>
    <scope>NUCLEOTIDE SEQUENCE</scope>
    <source>
        <strain evidence="1">03SP1</strain>
    </source>
</reference>
<protein>
    <recommendedName>
        <fullName evidence="3">F-box domain-containing protein</fullName>
    </recommendedName>
</protein>
<dbReference type="GeneID" id="66079801"/>
<organism evidence="1 2">
    <name type="scientific">Marasmius oreades</name>
    <name type="common">fairy-ring Marasmius</name>
    <dbReference type="NCBI Taxonomy" id="181124"/>
    <lineage>
        <taxon>Eukaryota</taxon>
        <taxon>Fungi</taxon>
        <taxon>Dikarya</taxon>
        <taxon>Basidiomycota</taxon>
        <taxon>Agaricomycotina</taxon>
        <taxon>Agaricomycetes</taxon>
        <taxon>Agaricomycetidae</taxon>
        <taxon>Agaricales</taxon>
        <taxon>Marasmiineae</taxon>
        <taxon>Marasmiaceae</taxon>
        <taxon>Marasmius</taxon>
    </lineage>
</organism>
<dbReference type="KEGG" id="more:E1B28_010726"/>
<evidence type="ECO:0008006" key="3">
    <source>
        <dbReference type="Google" id="ProtNLM"/>
    </source>
</evidence>
<accession>A0A9P7UP91</accession>
<sequence length="591" mass="66568">MLLDSPFSPFLNTNYAPSAREIGQINDLLIDPVEKLRKLDEEISQLQAQRNRLQAFIDNHRALISPFRRLPADVWSEISIQCLPSPEFPVRSIAEAPLLLTAICRPWREIALKTPRIWNSLHVNIPDRHLKVDLERYVAIMRARLDGVKLWLQRSGSIPLRLSISVGVPSPDHDWDWGSPVHDEEVYHAEELAVVLLQHSRRWETLSLNRVSRQVLQMLAGGDAPQLNKLMVVSPHLHFWGSDPGSQSNDFFTSVTDTLEKWRVRALHTERIPEHVLVSRAPHWARLTELRVISPINDLPCLFISKITELCPLLVQCTLKFSHYRHDPTSGPAPEPFSGQPRKWSNLQKLALSFLGYSPGRHGSLLLDDISNTFGVFTAPSLTDLGLSLYNWDYSSVALLKRIPETPFHRFLLRSGSGTTLTRLAVDLPLREDVLIDSLQVLTSLTELKIGRGGGADVESWGGSSSVGSRDRDPLINERLLQALTPAPHNSIICPNLKDLDLSTPSSHHVYALVRLASSRANGTSRTARLESFKVSFGEQLKWVVELLTCQHVQSALEEVRSKGVRVVWEWSAPQNRRIDGPRDGMICVTD</sequence>
<dbReference type="Proteomes" id="UP001049176">
    <property type="component" value="Chromosome 7"/>
</dbReference>
<evidence type="ECO:0000313" key="1">
    <source>
        <dbReference type="EMBL" id="KAG7089013.1"/>
    </source>
</evidence>
<name>A0A9P7UP91_9AGAR</name>
<proteinExistence type="predicted"/>